<feature type="chain" id="PRO_5045461232" evidence="1">
    <location>
        <begin position="21"/>
        <end position="420"/>
    </location>
</feature>
<dbReference type="Pfam" id="PF14135">
    <property type="entry name" value="DUF4302"/>
    <property type="match status" value="1"/>
</dbReference>
<evidence type="ECO:0000256" key="1">
    <source>
        <dbReference type="SAM" id="SignalP"/>
    </source>
</evidence>
<evidence type="ECO:0000313" key="2">
    <source>
        <dbReference type="EMBL" id="NOU62278.1"/>
    </source>
</evidence>
<comment type="caution">
    <text evidence="2">The sequence shown here is derived from an EMBL/GenBank/DDBJ whole genome shotgun (WGS) entry which is preliminary data.</text>
</comment>
<proteinExistence type="predicted"/>
<protein>
    <submittedName>
        <fullName evidence="2">DUF4302 domain-containing protein</fullName>
    </submittedName>
</protein>
<accession>A0ABX1X1I6</accession>
<keyword evidence="3" id="KW-1185">Reference proteome</keyword>
<dbReference type="RefSeq" id="WP_171597537.1">
    <property type="nucleotide sequence ID" value="NZ_RZNH01000062.1"/>
</dbReference>
<organism evidence="2 3">
    <name type="scientific">Marinifilum caeruleilacunae</name>
    <dbReference type="NCBI Taxonomy" id="2499076"/>
    <lineage>
        <taxon>Bacteria</taxon>
        <taxon>Pseudomonadati</taxon>
        <taxon>Bacteroidota</taxon>
        <taxon>Bacteroidia</taxon>
        <taxon>Marinilabiliales</taxon>
        <taxon>Marinifilaceae</taxon>
    </lineage>
</organism>
<reference evidence="2 3" key="1">
    <citation type="submission" date="2018-12" db="EMBL/GenBank/DDBJ databases">
        <title>Marinifilum JC070 sp. nov., a marine bacterium isolated from Yongle Blue Hole in the South China Sea.</title>
        <authorList>
            <person name="Fu T."/>
        </authorList>
    </citation>
    <scope>NUCLEOTIDE SEQUENCE [LARGE SCALE GENOMIC DNA]</scope>
    <source>
        <strain evidence="2 3">JC070</strain>
    </source>
</reference>
<dbReference type="PROSITE" id="PS51257">
    <property type="entry name" value="PROKAR_LIPOPROTEIN"/>
    <property type="match status" value="1"/>
</dbReference>
<dbReference type="InterPro" id="IPR025396">
    <property type="entry name" value="DUF4302"/>
</dbReference>
<dbReference type="EMBL" id="RZNH01000062">
    <property type="protein sequence ID" value="NOU62278.1"/>
    <property type="molecule type" value="Genomic_DNA"/>
</dbReference>
<sequence length="420" mass="48489">MKNRYRYSLLLAFLLSMVFAACDNDTELLFEETATERKKAAISEYDNALKSSANGWAFEYFPDKNQSFGGYNFVLKFDDHDKLMVWYEGIQLLSTSVSSTYDIISYGGPVLSFDTFNNILHQFANPSRYEYNAKGGDFEFLLMSHNADTIHLKGTKTGNLMRLIKLNERPAEYLQKVRDVQEYLKKATFGTSINNIPVEVLLSGRHLMFNYEEEGEEKSEILPFIYTPGGIRLYESTEILGKEFQEFTLQKSEEKLVSDQLALSVVFPPIDLSEWWWIYDINKETENCAAIKAVYDEVYNANALRWGEKLYPKVCFGKSLRDGSTEIGLSFVSTTTSSYYVAHYNVLFTGVYGHDDYINMHLAGNGFNWSWYTHLEPFVNFITENAPYKIEIDDDKNPSKIKFTSVDKPEIWFHLDKLAF</sequence>
<evidence type="ECO:0000313" key="3">
    <source>
        <dbReference type="Proteomes" id="UP000732105"/>
    </source>
</evidence>
<gene>
    <name evidence="2" type="ORF">ELS83_20990</name>
</gene>
<keyword evidence="1" id="KW-0732">Signal</keyword>
<dbReference type="Proteomes" id="UP000732105">
    <property type="component" value="Unassembled WGS sequence"/>
</dbReference>
<feature type="signal peptide" evidence="1">
    <location>
        <begin position="1"/>
        <end position="20"/>
    </location>
</feature>
<name>A0ABX1X1I6_9BACT</name>